<dbReference type="PANTHER" id="PTHR43124:SF3">
    <property type="entry name" value="CHLORAMPHENICOL EFFLUX PUMP RV0191"/>
    <property type="match status" value="1"/>
</dbReference>
<evidence type="ECO:0000256" key="6">
    <source>
        <dbReference type="ARBA" id="ARBA00022989"/>
    </source>
</evidence>
<dbReference type="PANTHER" id="PTHR43124">
    <property type="entry name" value="PURINE EFFLUX PUMP PBUE"/>
    <property type="match status" value="1"/>
</dbReference>
<accession>A0A556PQR0</accession>
<evidence type="ECO:0000313" key="10">
    <source>
        <dbReference type="EMBL" id="TSJ66728.1"/>
    </source>
</evidence>
<dbReference type="Pfam" id="PF07690">
    <property type="entry name" value="MFS_1"/>
    <property type="match status" value="1"/>
</dbReference>
<organism evidence="10 11">
    <name type="scientific">Allobacillus salarius</name>
    <dbReference type="NCBI Taxonomy" id="1955272"/>
    <lineage>
        <taxon>Bacteria</taxon>
        <taxon>Bacillati</taxon>
        <taxon>Bacillota</taxon>
        <taxon>Bacilli</taxon>
        <taxon>Bacillales</taxon>
        <taxon>Bacillaceae</taxon>
        <taxon>Allobacillus</taxon>
    </lineage>
</organism>
<feature type="transmembrane region" description="Helical" evidence="8">
    <location>
        <begin position="288"/>
        <end position="306"/>
    </location>
</feature>
<dbReference type="PROSITE" id="PS50850">
    <property type="entry name" value="MFS"/>
    <property type="match status" value="1"/>
</dbReference>
<feature type="transmembrane region" description="Helical" evidence="8">
    <location>
        <begin position="258"/>
        <end position="276"/>
    </location>
</feature>
<feature type="transmembrane region" description="Helical" evidence="8">
    <location>
        <begin position="7"/>
        <end position="29"/>
    </location>
</feature>
<dbReference type="CDD" id="cd17474">
    <property type="entry name" value="MFS_YfmO_like"/>
    <property type="match status" value="1"/>
</dbReference>
<evidence type="ECO:0000259" key="9">
    <source>
        <dbReference type="PROSITE" id="PS50850"/>
    </source>
</evidence>
<name>A0A556PQR0_9BACI</name>
<keyword evidence="11" id="KW-1185">Reference proteome</keyword>
<dbReference type="InterPro" id="IPR036259">
    <property type="entry name" value="MFS_trans_sf"/>
</dbReference>
<evidence type="ECO:0000256" key="4">
    <source>
        <dbReference type="ARBA" id="ARBA00022475"/>
    </source>
</evidence>
<dbReference type="InterPro" id="IPR001958">
    <property type="entry name" value="Tet-R_TetA/multi-R_MdtG-like"/>
</dbReference>
<feature type="transmembrane region" description="Helical" evidence="8">
    <location>
        <begin position="167"/>
        <end position="191"/>
    </location>
</feature>
<keyword evidence="6 8" id="KW-1133">Transmembrane helix</keyword>
<evidence type="ECO:0000256" key="1">
    <source>
        <dbReference type="ARBA" id="ARBA00004651"/>
    </source>
</evidence>
<dbReference type="EMBL" id="VMHE01000003">
    <property type="protein sequence ID" value="TSJ66728.1"/>
    <property type="molecule type" value="Genomic_DNA"/>
</dbReference>
<feature type="transmembrane region" description="Helical" evidence="8">
    <location>
        <begin position="312"/>
        <end position="331"/>
    </location>
</feature>
<evidence type="ECO:0000256" key="8">
    <source>
        <dbReference type="SAM" id="Phobius"/>
    </source>
</evidence>
<dbReference type="GO" id="GO:0005886">
    <property type="term" value="C:plasma membrane"/>
    <property type="evidence" value="ECO:0007669"/>
    <property type="project" value="UniProtKB-SubCell"/>
</dbReference>
<dbReference type="InterPro" id="IPR050189">
    <property type="entry name" value="MFS_Efflux_Transporters"/>
</dbReference>
<evidence type="ECO:0000256" key="2">
    <source>
        <dbReference type="ARBA" id="ARBA00007520"/>
    </source>
</evidence>
<keyword evidence="7 8" id="KW-0472">Membrane</keyword>
<feature type="domain" description="Major facilitator superfamily (MFS) profile" evidence="9">
    <location>
        <begin position="11"/>
        <end position="400"/>
    </location>
</feature>
<dbReference type="PRINTS" id="PR01035">
    <property type="entry name" value="TCRTETA"/>
</dbReference>
<dbReference type="PROSITE" id="PS00216">
    <property type="entry name" value="SUGAR_TRANSPORT_1"/>
    <property type="match status" value="1"/>
</dbReference>
<dbReference type="GO" id="GO:0022857">
    <property type="term" value="F:transmembrane transporter activity"/>
    <property type="evidence" value="ECO:0007669"/>
    <property type="project" value="InterPro"/>
</dbReference>
<gene>
    <name evidence="10" type="ORF">FPQ13_03275</name>
</gene>
<protein>
    <submittedName>
        <fullName evidence="10">MFS transporter</fullName>
    </submittedName>
</protein>
<comment type="caution">
    <text evidence="10">The sequence shown here is derived from an EMBL/GenBank/DDBJ whole genome shotgun (WGS) entry which is preliminary data.</text>
</comment>
<proteinExistence type="inferred from homology"/>
<feature type="transmembrane region" description="Helical" evidence="8">
    <location>
        <begin position="76"/>
        <end position="97"/>
    </location>
</feature>
<dbReference type="Proteomes" id="UP000316425">
    <property type="component" value="Unassembled WGS sequence"/>
</dbReference>
<dbReference type="AlphaFoldDB" id="A0A556PQR0"/>
<dbReference type="InterPro" id="IPR020846">
    <property type="entry name" value="MFS_dom"/>
</dbReference>
<evidence type="ECO:0000256" key="7">
    <source>
        <dbReference type="ARBA" id="ARBA00023136"/>
    </source>
</evidence>
<keyword evidence="5 8" id="KW-0812">Transmembrane</keyword>
<feature type="transmembrane region" description="Helical" evidence="8">
    <location>
        <begin position="376"/>
        <end position="396"/>
    </location>
</feature>
<dbReference type="InterPro" id="IPR005829">
    <property type="entry name" value="Sugar_transporter_CS"/>
</dbReference>
<comment type="similarity">
    <text evidence="2">Belongs to the major facilitator superfamily. TCR/Tet family.</text>
</comment>
<evidence type="ECO:0000256" key="5">
    <source>
        <dbReference type="ARBA" id="ARBA00022692"/>
    </source>
</evidence>
<dbReference type="Gene3D" id="1.20.1250.20">
    <property type="entry name" value="MFS general substrate transporter like domains"/>
    <property type="match status" value="1"/>
</dbReference>
<evidence type="ECO:0000256" key="3">
    <source>
        <dbReference type="ARBA" id="ARBA00022448"/>
    </source>
</evidence>
<dbReference type="InterPro" id="IPR011701">
    <property type="entry name" value="MFS"/>
</dbReference>
<dbReference type="RefSeq" id="WP_144087892.1">
    <property type="nucleotide sequence ID" value="NZ_VMHE01000003.1"/>
</dbReference>
<dbReference type="SUPFAM" id="SSF103473">
    <property type="entry name" value="MFS general substrate transporter"/>
    <property type="match status" value="1"/>
</dbReference>
<reference evidence="10 11" key="1">
    <citation type="submission" date="2019-07" db="EMBL/GenBank/DDBJ databases">
        <title>Allobacillus sp. nov. SKP isolated from shrimp paste of Euphausiacea.</title>
        <authorList>
            <person name="Kanchanasin P."/>
            <person name="Tanasupawat S."/>
            <person name="Shi W."/>
            <person name="Wu L."/>
            <person name="Ma J."/>
        </authorList>
    </citation>
    <scope>NUCLEOTIDE SEQUENCE [LARGE SCALE GENOMIC DNA]</scope>
    <source>
        <strain evidence="10 11">SKP4-8</strain>
    </source>
</reference>
<keyword evidence="3" id="KW-0813">Transport</keyword>
<keyword evidence="4" id="KW-1003">Cell membrane</keyword>
<evidence type="ECO:0000313" key="11">
    <source>
        <dbReference type="Proteomes" id="UP000316425"/>
    </source>
</evidence>
<feature type="transmembrane region" description="Helical" evidence="8">
    <location>
        <begin position="220"/>
        <end position="246"/>
    </location>
</feature>
<sequence>MNQKDPLGVWGLITLASIPLVMTLGNSMLIPVLPVFEEKIGISSFQSSLIITSYSVSAIFLIPIAGYLSDRYGRKIVILPSLILTLIGGVIAAYASWKMENPFAWIVVGRILQGVGASGATPIILPLVGDLYKDDDEKASENLGVVETSNTFGKVLSPIVGAFFATILWYLPFISIAVFSLISFILVLFFIKVPRDIAKPPAFRTFLAKTKKIFTIEGPWLYTIFGIGAYVMLVLFGELFFLSDIFEKEHGIKGVRKGVLLAVPLIVLCVTAFVIGKWIKGSLPVMKAVMIISMVILSFSVGFVGFSESPEILLLFISVNGLAIGALLPTLDAMITENIQKDARGTITSIYSAARFIGVAAGPPLMSLLMKNYVEVSYIVAGGIGILLLGAIVLFIRPEQT</sequence>
<dbReference type="OrthoDB" id="2986280at2"/>
<feature type="transmembrane region" description="Helical" evidence="8">
    <location>
        <begin position="49"/>
        <end position="69"/>
    </location>
</feature>
<comment type="subcellular location">
    <subcellularLocation>
        <location evidence="1">Cell membrane</location>
        <topology evidence="1">Multi-pass membrane protein</topology>
    </subcellularLocation>
</comment>